<gene>
    <name evidence="2" type="ORF">HPTL_0237</name>
</gene>
<reference evidence="2 3" key="1">
    <citation type="submission" date="2018-04" db="EMBL/GenBank/DDBJ databases">
        <title>Complete genome sequence of Hydrogenophilus thermoluteolus TH-1.</title>
        <authorList>
            <person name="Arai H."/>
        </authorList>
    </citation>
    <scope>NUCLEOTIDE SEQUENCE [LARGE SCALE GENOMIC DNA]</scope>
    <source>
        <strain evidence="2 3">TH-1</strain>
    </source>
</reference>
<feature type="compositionally biased region" description="Low complexity" evidence="1">
    <location>
        <begin position="83"/>
        <end position="103"/>
    </location>
</feature>
<dbReference type="NCBIfam" id="NF043076">
    <property type="entry name" value="PHA_gran_PhaM"/>
    <property type="match status" value="1"/>
</dbReference>
<dbReference type="KEGG" id="htl:HPTL_0237"/>
<evidence type="ECO:0000313" key="2">
    <source>
        <dbReference type="EMBL" id="BBD76507.1"/>
    </source>
</evidence>
<dbReference type="AlphaFoldDB" id="A0A2Z6DVQ0"/>
<feature type="region of interest" description="Disordered" evidence="1">
    <location>
        <begin position="82"/>
        <end position="111"/>
    </location>
</feature>
<dbReference type="InterPro" id="IPR050026">
    <property type="entry name" value="PHA_gran_PhaM_N"/>
</dbReference>
<feature type="compositionally biased region" description="Low complexity" evidence="1">
    <location>
        <begin position="124"/>
        <end position="147"/>
    </location>
</feature>
<protein>
    <submittedName>
        <fullName evidence="2">Uncharacterized protein</fullName>
    </submittedName>
</protein>
<feature type="region of interest" description="Disordered" evidence="1">
    <location>
        <begin position="124"/>
        <end position="186"/>
    </location>
</feature>
<feature type="compositionally biased region" description="Basic residues" evidence="1">
    <location>
        <begin position="159"/>
        <end position="170"/>
    </location>
</feature>
<evidence type="ECO:0000313" key="3">
    <source>
        <dbReference type="Proteomes" id="UP000262004"/>
    </source>
</evidence>
<name>A0A2Z6DVQ0_HYDTE</name>
<proteinExistence type="predicted"/>
<dbReference type="RefSeq" id="WP_119334343.1">
    <property type="nucleotide sequence ID" value="NZ_AP018558.1"/>
</dbReference>
<dbReference type="Proteomes" id="UP000262004">
    <property type="component" value="Chromosome"/>
</dbReference>
<organism evidence="2 3">
    <name type="scientific">Hydrogenophilus thermoluteolus</name>
    <name type="common">Pseudomonas hydrogenothermophila</name>
    <dbReference type="NCBI Taxonomy" id="297"/>
    <lineage>
        <taxon>Bacteria</taxon>
        <taxon>Pseudomonadati</taxon>
        <taxon>Pseudomonadota</taxon>
        <taxon>Hydrogenophilia</taxon>
        <taxon>Hydrogenophilales</taxon>
        <taxon>Hydrogenophilaceae</taxon>
        <taxon>Hydrogenophilus</taxon>
    </lineage>
</organism>
<evidence type="ECO:0000256" key="1">
    <source>
        <dbReference type="SAM" id="MobiDB-lite"/>
    </source>
</evidence>
<keyword evidence="3" id="KW-1185">Reference proteome</keyword>
<accession>A0A2Z6DVQ0</accession>
<dbReference type="OrthoDB" id="8566581at2"/>
<dbReference type="EMBL" id="AP018558">
    <property type="protein sequence ID" value="BBD76507.1"/>
    <property type="molecule type" value="Genomic_DNA"/>
</dbReference>
<sequence length="186" mass="20389">MTAAHTDPFAWWQQWMKQAPSLPLPGFAVPTLDLDELDRRIREYRTVEGWLQMNLSSVQMMRQSLEMQRAAVAAWQEMNQNWQQAPAPEATAPQTTDTGDTQTPPIPNPFELMKAWWDNTTQAMASAATGPSADAASTTSAHATTGADQQNAEATTTKPTKRKRTTKRKSAPAAGTGESGSEGRSR</sequence>